<feature type="region of interest" description="Disordered" evidence="1">
    <location>
        <begin position="105"/>
        <end position="132"/>
    </location>
</feature>
<name>A0A8T1RMD0_CARIL</name>
<evidence type="ECO:0000313" key="3">
    <source>
        <dbReference type="Proteomes" id="UP000811609"/>
    </source>
</evidence>
<comment type="caution">
    <text evidence="2">The sequence shown here is derived from an EMBL/GenBank/DDBJ whole genome shotgun (WGS) entry which is preliminary data.</text>
</comment>
<dbReference type="EMBL" id="CM031809">
    <property type="protein sequence ID" value="KAG6667473.1"/>
    <property type="molecule type" value="Genomic_DNA"/>
</dbReference>
<feature type="compositionally biased region" description="Polar residues" evidence="1">
    <location>
        <begin position="111"/>
        <end position="122"/>
    </location>
</feature>
<dbReference type="Proteomes" id="UP000811609">
    <property type="component" value="Chromosome 1"/>
</dbReference>
<evidence type="ECO:0000313" key="2">
    <source>
        <dbReference type="EMBL" id="KAG6667473.1"/>
    </source>
</evidence>
<accession>A0A8T1RMD0</accession>
<keyword evidence="3" id="KW-1185">Reference proteome</keyword>
<gene>
    <name evidence="2" type="ORF">CIPAW_01G103700</name>
</gene>
<protein>
    <submittedName>
        <fullName evidence="2">Uncharacterized protein</fullName>
    </submittedName>
</protein>
<sequence length="221" mass="25341">MGSLQANIFRPIISPALREAKARQFLDLVRETMIVECYAATFVALSHFANYLIPDETRKARNFEQGLHLRIRNRHIPLKIRNFTDLVSRATLVEEDMRMNTELFNQKKRQQTLQEPNCNKKPTPNDRPRPSYNSQYYVVCKTYGRMHPRNYLRGRMLASNVGEPNHMAQDCLKKNALVLAEESGQRAIAPARVFAHPTDDVVASDNLCEDGAAGQDLNQRE</sequence>
<dbReference type="AlphaFoldDB" id="A0A8T1RMD0"/>
<reference evidence="2" key="1">
    <citation type="submission" date="2020-12" db="EMBL/GenBank/DDBJ databases">
        <title>WGS assembly of Carya illinoinensis cv. Pawnee.</title>
        <authorList>
            <person name="Platts A."/>
            <person name="Shu S."/>
            <person name="Wright S."/>
            <person name="Barry K."/>
            <person name="Edger P."/>
            <person name="Pires J.C."/>
            <person name="Schmutz J."/>
        </authorList>
    </citation>
    <scope>NUCLEOTIDE SEQUENCE</scope>
    <source>
        <tissue evidence="2">Leaf</tissue>
    </source>
</reference>
<evidence type="ECO:0000256" key="1">
    <source>
        <dbReference type="SAM" id="MobiDB-lite"/>
    </source>
</evidence>
<proteinExistence type="predicted"/>
<organism evidence="2 3">
    <name type="scientific">Carya illinoinensis</name>
    <name type="common">Pecan</name>
    <dbReference type="NCBI Taxonomy" id="32201"/>
    <lineage>
        <taxon>Eukaryota</taxon>
        <taxon>Viridiplantae</taxon>
        <taxon>Streptophyta</taxon>
        <taxon>Embryophyta</taxon>
        <taxon>Tracheophyta</taxon>
        <taxon>Spermatophyta</taxon>
        <taxon>Magnoliopsida</taxon>
        <taxon>eudicotyledons</taxon>
        <taxon>Gunneridae</taxon>
        <taxon>Pentapetalae</taxon>
        <taxon>rosids</taxon>
        <taxon>fabids</taxon>
        <taxon>Fagales</taxon>
        <taxon>Juglandaceae</taxon>
        <taxon>Carya</taxon>
    </lineage>
</organism>